<keyword evidence="2" id="KW-1185">Reference proteome</keyword>
<evidence type="ECO:0000313" key="2">
    <source>
        <dbReference type="Proteomes" id="UP000004995"/>
    </source>
</evidence>
<evidence type="ECO:0000313" key="1">
    <source>
        <dbReference type="EnsemblPlants" id="KQL13799"/>
    </source>
</evidence>
<organism evidence="1 2">
    <name type="scientific">Setaria italica</name>
    <name type="common">Foxtail millet</name>
    <name type="synonym">Panicum italicum</name>
    <dbReference type="NCBI Taxonomy" id="4555"/>
    <lineage>
        <taxon>Eukaryota</taxon>
        <taxon>Viridiplantae</taxon>
        <taxon>Streptophyta</taxon>
        <taxon>Embryophyta</taxon>
        <taxon>Tracheophyta</taxon>
        <taxon>Spermatophyta</taxon>
        <taxon>Magnoliopsida</taxon>
        <taxon>Liliopsida</taxon>
        <taxon>Poales</taxon>
        <taxon>Poaceae</taxon>
        <taxon>PACMAD clade</taxon>
        <taxon>Panicoideae</taxon>
        <taxon>Panicodae</taxon>
        <taxon>Paniceae</taxon>
        <taxon>Cenchrinae</taxon>
        <taxon>Setaria</taxon>
    </lineage>
</organism>
<dbReference type="Gramene" id="KQL13799">
    <property type="protein sequence ID" value="KQL13799"/>
    <property type="gene ID" value="SETIT_024718mg"/>
</dbReference>
<dbReference type="EnsemblPlants" id="KQL13799">
    <property type="protein sequence ID" value="KQL13799"/>
    <property type="gene ID" value="SETIT_024718mg"/>
</dbReference>
<reference evidence="1" key="2">
    <citation type="submission" date="2018-08" db="UniProtKB">
        <authorList>
            <consortium name="EnsemblPlants"/>
        </authorList>
    </citation>
    <scope>IDENTIFICATION</scope>
    <source>
        <strain evidence="1">Yugu1</strain>
    </source>
</reference>
<dbReference type="PANTHER" id="PTHR35470">
    <property type="entry name" value="CADMIUM TOLERANT 3"/>
    <property type="match status" value="1"/>
</dbReference>
<reference evidence="2" key="1">
    <citation type="journal article" date="2012" name="Nat. Biotechnol.">
        <title>Reference genome sequence of the model plant Setaria.</title>
        <authorList>
            <person name="Bennetzen J.L."/>
            <person name="Schmutz J."/>
            <person name="Wang H."/>
            <person name="Percifield R."/>
            <person name="Hawkins J."/>
            <person name="Pontaroli A.C."/>
            <person name="Estep M."/>
            <person name="Feng L."/>
            <person name="Vaughn J.N."/>
            <person name="Grimwood J."/>
            <person name="Jenkins J."/>
            <person name="Barry K."/>
            <person name="Lindquist E."/>
            <person name="Hellsten U."/>
            <person name="Deshpande S."/>
            <person name="Wang X."/>
            <person name="Wu X."/>
            <person name="Mitros T."/>
            <person name="Triplett J."/>
            <person name="Yang X."/>
            <person name="Ye C.Y."/>
            <person name="Mauro-Herrera M."/>
            <person name="Wang L."/>
            <person name="Li P."/>
            <person name="Sharma M."/>
            <person name="Sharma R."/>
            <person name="Ronald P.C."/>
            <person name="Panaud O."/>
            <person name="Kellogg E.A."/>
            <person name="Brutnell T.P."/>
            <person name="Doust A.N."/>
            <person name="Tuskan G.A."/>
            <person name="Rokhsar D."/>
            <person name="Devos K.M."/>
        </authorList>
    </citation>
    <scope>NUCLEOTIDE SEQUENCE [LARGE SCALE GENOMIC DNA]</scope>
    <source>
        <strain evidence="2">cv. Yugu1</strain>
    </source>
</reference>
<dbReference type="AlphaFoldDB" id="K3ZDS7"/>
<dbReference type="InParanoid" id="K3ZDS7"/>
<name>K3ZDS7_SETIT</name>
<dbReference type="PANTHER" id="PTHR35470:SF6">
    <property type="entry name" value="PROTEIN CYSTEINE-RICH TRANSMEMBRANE MODULE 2"/>
    <property type="match status" value="1"/>
</dbReference>
<sequence length="51" mass="6218">SPFPLLLAFWRYLNSELHIENKMYNPPSAQDMSYYDHVQKRHEEKGCLYAW</sequence>
<dbReference type="EMBL" id="AGNK02001480">
    <property type="status" value="NOT_ANNOTATED_CDS"/>
    <property type="molecule type" value="Genomic_DNA"/>
</dbReference>
<accession>K3ZDS7</accession>
<protein>
    <submittedName>
        <fullName evidence="1">Uncharacterized protein</fullName>
    </submittedName>
</protein>
<dbReference type="HOGENOM" id="CLU_3112647_0_0_1"/>
<dbReference type="eggNOG" id="ENOG502R5H0">
    <property type="taxonomic scope" value="Eukaryota"/>
</dbReference>
<proteinExistence type="predicted"/>
<dbReference type="InterPro" id="IPR051671">
    <property type="entry name" value="CYSTM1_HM_Tolerance"/>
</dbReference>
<dbReference type="FunCoup" id="K3ZDS7">
    <property type="interactions" value="1"/>
</dbReference>
<dbReference type="Proteomes" id="UP000004995">
    <property type="component" value="Unassembled WGS sequence"/>
</dbReference>